<dbReference type="InterPro" id="IPR029058">
    <property type="entry name" value="AB_hydrolase_fold"/>
</dbReference>
<name>A0AAW1QVS5_9CHLO</name>
<protein>
    <recommendedName>
        <fullName evidence="4">Triacylglycerol lipase</fullName>
    </recommendedName>
</protein>
<organism evidence="2 3">
    <name type="scientific">Apatococcus lobatus</name>
    <dbReference type="NCBI Taxonomy" id="904363"/>
    <lineage>
        <taxon>Eukaryota</taxon>
        <taxon>Viridiplantae</taxon>
        <taxon>Chlorophyta</taxon>
        <taxon>core chlorophytes</taxon>
        <taxon>Trebouxiophyceae</taxon>
        <taxon>Chlorellales</taxon>
        <taxon>Chlorellaceae</taxon>
        <taxon>Apatococcus</taxon>
    </lineage>
</organism>
<evidence type="ECO:0000313" key="3">
    <source>
        <dbReference type="Proteomes" id="UP001438707"/>
    </source>
</evidence>
<evidence type="ECO:0008006" key="4">
    <source>
        <dbReference type="Google" id="ProtNLM"/>
    </source>
</evidence>
<reference evidence="2 3" key="1">
    <citation type="journal article" date="2024" name="Nat. Commun.">
        <title>Phylogenomics reveals the evolutionary origins of lichenization in chlorophyte algae.</title>
        <authorList>
            <person name="Puginier C."/>
            <person name="Libourel C."/>
            <person name="Otte J."/>
            <person name="Skaloud P."/>
            <person name="Haon M."/>
            <person name="Grisel S."/>
            <person name="Petersen M."/>
            <person name="Berrin J.G."/>
            <person name="Delaux P.M."/>
            <person name="Dal Grande F."/>
            <person name="Keller J."/>
        </authorList>
    </citation>
    <scope>NUCLEOTIDE SEQUENCE [LARGE SCALE GENOMIC DNA]</scope>
    <source>
        <strain evidence="2 3">SAG 2145</strain>
    </source>
</reference>
<dbReference type="Gene3D" id="3.40.50.1820">
    <property type="entry name" value="alpha/beta hydrolase"/>
    <property type="match status" value="1"/>
</dbReference>
<proteinExistence type="predicted"/>
<gene>
    <name evidence="2" type="ORF">WJX74_010632</name>
</gene>
<feature type="chain" id="PRO_5043867241" description="Triacylglycerol lipase" evidence="1">
    <location>
        <begin position="29"/>
        <end position="475"/>
    </location>
</feature>
<comment type="caution">
    <text evidence="2">The sequence shown here is derived from an EMBL/GenBank/DDBJ whole genome shotgun (WGS) entry which is preliminary data.</text>
</comment>
<dbReference type="GO" id="GO:0008374">
    <property type="term" value="F:O-acyltransferase activity"/>
    <property type="evidence" value="ECO:0007669"/>
    <property type="project" value="InterPro"/>
</dbReference>
<feature type="signal peptide" evidence="1">
    <location>
        <begin position="1"/>
        <end position="28"/>
    </location>
</feature>
<sequence length="475" mass="49979">MNLRRSRLQPAGCGVALVLLLCLAPACCQVSGSRGGGASDRRALASSEKPVTNLTAVGTVVGGSIANAIDAVARNGTRHPLVFWPAFGTSIVNVGVSNNSAANCPSDGMFKVAYGQPTDLYGFPERCIYPLLTIQHHGGLNFSNPVGVNSTINGFGDPSCAPNPYAPTYAFIEGVGYTPGKDFFVACYDWRTTPFTDVGSDGAHLQRAQSLVEQAYNNSNGTKVYLMAHSNGPLYVLALLASMSAQWRQTYVAGFIPIAGNWIGQGSLYSELLSGQSLFDGSPNAASAPAFASWPSSYLSASFPGQYNDSETIIVHQGAKNYTPSDSSELYTDAGIPYAATLAPLFQGNMTPSNTSPDTNFYGFYGSGLPTLVGSTYSNLSVGASFIDGGNIYLDGDGNQEYIDNLAALEWNAKLSPCYHYELNEIKGVEHVMLTSNPAVLQKIANIMFTNPPGISSQCAATPGSSSNTIATNSG</sequence>
<dbReference type="InterPro" id="IPR003386">
    <property type="entry name" value="LACT/PDAT_acylTrfase"/>
</dbReference>
<dbReference type="PANTHER" id="PTHR11440">
    <property type="entry name" value="LECITHIN-CHOLESTEROL ACYLTRANSFERASE-RELATED"/>
    <property type="match status" value="1"/>
</dbReference>
<dbReference type="EMBL" id="JALJOS010000025">
    <property type="protein sequence ID" value="KAK9825336.1"/>
    <property type="molecule type" value="Genomic_DNA"/>
</dbReference>
<dbReference type="GO" id="GO:0006629">
    <property type="term" value="P:lipid metabolic process"/>
    <property type="evidence" value="ECO:0007669"/>
    <property type="project" value="InterPro"/>
</dbReference>
<accession>A0AAW1QVS5</accession>
<dbReference type="Proteomes" id="UP001438707">
    <property type="component" value="Unassembled WGS sequence"/>
</dbReference>
<evidence type="ECO:0000313" key="2">
    <source>
        <dbReference type="EMBL" id="KAK9825336.1"/>
    </source>
</evidence>
<dbReference type="SUPFAM" id="SSF53474">
    <property type="entry name" value="alpha/beta-Hydrolases"/>
    <property type="match status" value="1"/>
</dbReference>
<dbReference type="AlphaFoldDB" id="A0AAW1QVS5"/>
<evidence type="ECO:0000256" key="1">
    <source>
        <dbReference type="SAM" id="SignalP"/>
    </source>
</evidence>
<dbReference type="Pfam" id="PF02450">
    <property type="entry name" value="LCAT"/>
    <property type="match status" value="1"/>
</dbReference>
<keyword evidence="3" id="KW-1185">Reference proteome</keyword>
<keyword evidence="1" id="KW-0732">Signal</keyword>